<dbReference type="AlphaFoldDB" id="A0A2I1KU89"/>
<protein>
    <recommendedName>
        <fullName evidence="3">TIGR03089 family protein</fullName>
    </recommendedName>
</protein>
<dbReference type="NCBIfam" id="TIGR03089">
    <property type="entry name" value="TIGR03089 family protein"/>
    <property type="match status" value="1"/>
</dbReference>
<reference evidence="1 2" key="1">
    <citation type="submission" date="2017-12" db="EMBL/GenBank/DDBJ databases">
        <title>Phylogenetic diversity of female urinary microbiome.</title>
        <authorList>
            <person name="Thomas-White K."/>
            <person name="Wolfe A.J."/>
        </authorList>
    </citation>
    <scope>NUCLEOTIDE SEQUENCE [LARGE SCALE GENOMIC DNA]</scope>
    <source>
        <strain evidence="1 2">UMB0319</strain>
    </source>
</reference>
<dbReference type="Proteomes" id="UP000234778">
    <property type="component" value="Unassembled WGS sequence"/>
</dbReference>
<evidence type="ECO:0008006" key="3">
    <source>
        <dbReference type="Google" id="ProtNLM"/>
    </source>
</evidence>
<organism evidence="1 2">
    <name type="scientific">Actinomyces urogenitalis</name>
    <dbReference type="NCBI Taxonomy" id="103621"/>
    <lineage>
        <taxon>Bacteria</taxon>
        <taxon>Bacillati</taxon>
        <taxon>Actinomycetota</taxon>
        <taxon>Actinomycetes</taxon>
        <taxon>Actinomycetales</taxon>
        <taxon>Actinomycetaceae</taxon>
        <taxon>Actinomyces</taxon>
    </lineage>
</organism>
<dbReference type="EMBL" id="PKHA01000002">
    <property type="protein sequence ID" value="PKY99184.1"/>
    <property type="molecule type" value="Genomic_DNA"/>
</dbReference>
<dbReference type="InterPro" id="IPR017523">
    <property type="entry name" value="Rv3268"/>
</dbReference>
<comment type="caution">
    <text evidence="1">The sequence shown here is derived from an EMBL/GenBank/DDBJ whole genome shotgun (WGS) entry which is preliminary data.</text>
</comment>
<name>A0A2I1KU89_9ACTO</name>
<proteinExistence type="predicted"/>
<evidence type="ECO:0000313" key="1">
    <source>
        <dbReference type="EMBL" id="PKY99184.1"/>
    </source>
</evidence>
<gene>
    <name evidence="1" type="ORF">CYJ26_03395</name>
</gene>
<evidence type="ECO:0000313" key="2">
    <source>
        <dbReference type="Proteomes" id="UP000234778"/>
    </source>
</evidence>
<sequence length="300" mass="31393">MARSRPAWSQRSSGTRLADARLARDPTVRLNAAMTAPADPLLPLLPQAADSFRPWLVWYAAGERVELTGHVLAMWAAKSAGFLEAEAGTAPRVRLALGPSWRLVTWCLGTWLAGGSVVLGDDGAPAEVSVAFTPGDLDPVAEVQVLVPRAPLAVRWEGEEGSGSAGLPPLVLDGVADVMTYADSFPPATAGPGHAALTLPRHELGAWRGSEADKEHEAVGEPTWATLSRQETAHEAARLPEEGPAVLIQESASATAMLAVLAAWRAGRTAVLVAPDAEESLVATAARQERAARMSLSAGC</sequence>
<accession>A0A2I1KU89</accession>